<name>A0AAF0UIT3_SOLVR</name>
<protein>
    <submittedName>
        <fullName evidence="2">Uncharacterized protein</fullName>
    </submittedName>
</protein>
<evidence type="ECO:0000313" key="2">
    <source>
        <dbReference type="EMBL" id="WMV46004.1"/>
    </source>
</evidence>
<evidence type="ECO:0000313" key="3">
    <source>
        <dbReference type="Proteomes" id="UP001234989"/>
    </source>
</evidence>
<dbReference type="AlphaFoldDB" id="A0AAF0UIT3"/>
<feature type="region of interest" description="Disordered" evidence="1">
    <location>
        <begin position="37"/>
        <end position="57"/>
    </location>
</feature>
<dbReference type="EMBL" id="CP133620">
    <property type="protein sequence ID" value="WMV46004.1"/>
    <property type="molecule type" value="Genomic_DNA"/>
</dbReference>
<evidence type="ECO:0000256" key="1">
    <source>
        <dbReference type="SAM" id="MobiDB-lite"/>
    </source>
</evidence>
<dbReference type="Proteomes" id="UP001234989">
    <property type="component" value="Chromosome 9"/>
</dbReference>
<dbReference type="InterPro" id="IPR043502">
    <property type="entry name" value="DNA/RNA_pol_sf"/>
</dbReference>
<dbReference type="SUPFAM" id="SSF56672">
    <property type="entry name" value="DNA/RNA polymerases"/>
    <property type="match status" value="1"/>
</dbReference>
<dbReference type="PANTHER" id="PTHR33240:SF15">
    <property type="entry name" value="GAG-PRO-LIKE PROTEIN"/>
    <property type="match status" value="1"/>
</dbReference>
<sequence>MQGLFMKMEVLEMVLMTNKDIHALKIAKEVPFGEQGPLSASPNGLGDGPSLPNVTERKIHHNQVNVTTFDEEKRDTFGAVYLEIQMGQAEFSVEFQVLDINTSYNLLLGRLWIHMVGALPSTLHQLMKFVWKDQVVLNHDPDWGSAFKELLSLFKFPPKEKSLVWEEFQQFENQHKPNLEETEIVNLGDEECVRESYRDMPGLSINMNSHKMPINPDFSSIKQKTLKFKPKLSLKIKEEITKQIKSKVVEVMQYPTWLANIVSIAKKDRNIKICVYYRDLNKASSKDNFPLPNIHILIDKCAKHEMQSFVLYAILFYIENIDWF</sequence>
<organism evidence="2 3">
    <name type="scientific">Solanum verrucosum</name>
    <dbReference type="NCBI Taxonomy" id="315347"/>
    <lineage>
        <taxon>Eukaryota</taxon>
        <taxon>Viridiplantae</taxon>
        <taxon>Streptophyta</taxon>
        <taxon>Embryophyta</taxon>
        <taxon>Tracheophyta</taxon>
        <taxon>Spermatophyta</taxon>
        <taxon>Magnoliopsida</taxon>
        <taxon>eudicotyledons</taxon>
        <taxon>Gunneridae</taxon>
        <taxon>Pentapetalae</taxon>
        <taxon>asterids</taxon>
        <taxon>lamiids</taxon>
        <taxon>Solanales</taxon>
        <taxon>Solanaceae</taxon>
        <taxon>Solanoideae</taxon>
        <taxon>Solaneae</taxon>
        <taxon>Solanum</taxon>
    </lineage>
</organism>
<reference evidence="2" key="1">
    <citation type="submission" date="2023-08" db="EMBL/GenBank/DDBJ databases">
        <title>A de novo genome assembly of Solanum verrucosum Schlechtendal, a Mexican diploid species geographically isolated from the other diploid A-genome species in potato relatives.</title>
        <authorList>
            <person name="Hosaka K."/>
        </authorList>
    </citation>
    <scope>NUCLEOTIDE SEQUENCE</scope>
    <source>
        <tissue evidence="2">Young leaves</tissue>
    </source>
</reference>
<accession>A0AAF0UIT3</accession>
<dbReference type="PANTHER" id="PTHR33240">
    <property type="entry name" value="OS08G0508500 PROTEIN"/>
    <property type="match status" value="1"/>
</dbReference>
<keyword evidence="3" id="KW-1185">Reference proteome</keyword>
<gene>
    <name evidence="2" type="ORF">MTR67_039389</name>
</gene>
<dbReference type="Gene3D" id="3.10.10.10">
    <property type="entry name" value="HIV Type 1 Reverse Transcriptase, subunit A, domain 1"/>
    <property type="match status" value="1"/>
</dbReference>
<proteinExistence type="predicted"/>